<evidence type="ECO:0000256" key="13">
    <source>
        <dbReference type="HAMAP-Rule" id="MF_00328"/>
    </source>
</evidence>
<dbReference type="GO" id="GO:0005829">
    <property type="term" value="C:cytosol"/>
    <property type="evidence" value="ECO:0007669"/>
    <property type="project" value="TreeGrafter"/>
</dbReference>
<keyword evidence="16" id="KW-1185">Reference proteome</keyword>
<proteinExistence type="inferred from homology"/>
<evidence type="ECO:0000313" key="16">
    <source>
        <dbReference type="Proteomes" id="UP000321567"/>
    </source>
</evidence>
<dbReference type="InterPro" id="IPR008144">
    <property type="entry name" value="Guanylate_kin-like_dom"/>
</dbReference>
<dbReference type="EC" id="2.7.4.8" evidence="4 13"/>
<feature type="binding site" evidence="13">
    <location>
        <begin position="31"/>
        <end position="38"/>
    </location>
    <ligand>
        <name>ATP</name>
        <dbReference type="ChEBI" id="CHEBI:30616"/>
    </ligand>
</feature>
<dbReference type="AlphaFoldDB" id="A0A512HB78"/>
<keyword evidence="10 13" id="KW-0067">ATP-binding</keyword>
<keyword evidence="8 13" id="KW-0547">Nucleotide-binding</keyword>
<dbReference type="InterPro" id="IPR008145">
    <property type="entry name" value="GK/Ca_channel_bsu"/>
</dbReference>
<reference evidence="15 16" key="1">
    <citation type="submission" date="2019-07" db="EMBL/GenBank/DDBJ databases">
        <title>Whole genome shotgun sequence of Rhodospirillum oryzae NBRC 107573.</title>
        <authorList>
            <person name="Hosoyama A."/>
            <person name="Uohara A."/>
            <person name="Ohji S."/>
            <person name="Ichikawa N."/>
        </authorList>
    </citation>
    <scope>NUCLEOTIDE SEQUENCE [LARGE SCALE GENOMIC DNA]</scope>
    <source>
        <strain evidence="15 16">NBRC 107573</strain>
    </source>
</reference>
<evidence type="ECO:0000256" key="12">
    <source>
        <dbReference type="ARBA" id="ARBA00048594"/>
    </source>
</evidence>
<organism evidence="15 16">
    <name type="scientific">Pararhodospirillum oryzae</name>
    <dbReference type="NCBI Taxonomy" id="478448"/>
    <lineage>
        <taxon>Bacteria</taxon>
        <taxon>Pseudomonadati</taxon>
        <taxon>Pseudomonadota</taxon>
        <taxon>Alphaproteobacteria</taxon>
        <taxon>Rhodospirillales</taxon>
        <taxon>Rhodospirillaceae</taxon>
        <taxon>Pararhodospirillum</taxon>
    </lineage>
</organism>
<name>A0A512HB78_9PROT</name>
<evidence type="ECO:0000256" key="2">
    <source>
        <dbReference type="ARBA" id="ARBA00004496"/>
    </source>
</evidence>
<evidence type="ECO:0000256" key="3">
    <source>
        <dbReference type="ARBA" id="ARBA00005790"/>
    </source>
</evidence>
<dbReference type="PROSITE" id="PS50052">
    <property type="entry name" value="GUANYLATE_KINASE_2"/>
    <property type="match status" value="1"/>
</dbReference>
<comment type="function">
    <text evidence="1 13">Essential for recycling GMP and indirectly, cGMP.</text>
</comment>
<dbReference type="CDD" id="cd00071">
    <property type="entry name" value="GMPK"/>
    <property type="match status" value="1"/>
</dbReference>
<comment type="similarity">
    <text evidence="3 13">Belongs to the guanylate kinase family.</text>
</comment>
<feature type="domain" description="Guanylate kinase-like" evidence="14">
    <location>
        <begin position="24"/>
        <end position="203"/>
    </location>
</feature>
<dbReference type="Pfam" id="PF00625">
    <property type="entry name" value="Guanylate_kin"/>
    <property type="match status" value="1"/>
</dbReference>
<dbReference type="NCBIfam" id="TIGR03263">
    <property type="entry name" value="guanyl_kin"/>
    <property type="match status" value="1"/>
</dbReference>
<evidence type="ECO:0000256" key="4">
    <source>
        <dbReference type="ARBA" id="ARBA00012961"/>
    </source>
</evidence>
<keyword evidence="9 13" id="KW-0418">Kinase</keyword>
<evidence type="ECO:0000313" key="15">
    <source>
        <dbReference type="EMBL" id="GEO82640.1"/>
    </source>
</evidence>
<dbReference type="SUPFAM" id="SSF52540">
    <property type="entry name" value="P-loop containing nucleoside triphosphate hydrolases"/>
    <property type="match status" value="1"/>
</dbReference>
<evidence type="ECO:0000256" key="10">
    <source>
        <dbReference type="ARBA" id="ARBA00022840"/>
    </source>
</evidence>
<dbReference type="Gene3D" id="3.30.63.10">
    <property type="entry name" value="Guanylate Kinase phosphate binding domain"/>
    <property type="match status" value="1"/>
</dbReference>
<dbReference type="Gene3D" id="3.40.50.300">
    <property type="entry name" value="P-loop containing nucleotide triphosphate hydrolases"/>
    <property type="match status" value="1"/>
</dbReference>
<dbReference type="GO" id="GO:0004385">
    <property type="term" value="F:GMP kinase activity"/>
    <property type="evidence" value="ECO:0007669"/>
    <property type="project" value="UniProtKB-UniRule"/>
</dbReference>
<dbReference type="FunFam" id="3.30.63.10:FF:000005">
    <property type="entry name" value="Guanylate kinase"/>
    <property type="match status" value="1"/>
</dbReference>
<dbReference type="EMBL" id="BJZO01000094">
    <property type="protein sequence ID" value="GEO82640.1"/>
    <property type="molecule type" value="Genomic_DNA"/>
</dbReference>
<comment type="catalytic activity">
    <reaction evidence="12 13">
        <text>GMP + ATP = GDP + ADP</text>
        <dbReference type="Rhea" id="RHEA:20780"/>
        <dbReference type="ChEBI" id="CHEBI:30616"/>
        <dbReference type="ChEBI" id="CHEBI:58115"/>
        <dbReference type="ChEBI" id="CHEBI:58189"/>
        <dbReference type="ChEBI" id="CHEBI:456216"/>
        <dbReference type="EC" id="2.7.4.8"/>
    </reaction>
</comment>
<dbReference type="HAMAP" id="MF_00328">
    <property type="entry name" value="Guanylate_kinase"/>
    <property type="match status" value="1"/>
</dbReference>
<protein>
    <recommendedName>
        <fullName evidence="5 13">Guanylate kinase</fullName>
        <ecNumber evidence="4 13">2.7.4.8</ecNumber>
    </recommendedName>
    <alternativeName>
        <fullName evidence="11 13">GMP kinase</fullName>
    </alternativeName>
</protein>
<dbReference type="GO" id="GO:0005524">
    <property type="term" value="F:ATP binding"/>
    <property type="evidence" value="ECO:0007669"/>
    <property type="project" value="UniProtKB-UniRule"/>
</dbReference>
<keyword evidence="7 13" id="KW-0808">Transferase</keyword>
<dbReference type="Proteomes" id="UP000321567">
    <property type="component" value="Unassembled WGS sequence"/>
</dbReference>
<comment type="caution">
    <text evidence="15">The sequence shown here is derived from an EMBL/GenBank/DDBJ whole genome shotgun (WGS) entry which is preliminary data.</text>
</comment>
<comment type="subcellular location">
    <subcellularLocation>
        <location evidence="2 13">Cytoplasm</location>
    </subcellularLocation>
</comment>
<dbReference type="PANTHER" id="PTHR23117">
    <property type="entry name" value="GUANYLATE KINASE-RELATED"/>
    <property type="match status" value="1"/>
</dbReference>
<keyword evidence="6 13" id="KW-0963">Cytoplasm</keyword>
<dbReference type="PROSITE" id="PS00856">
    <property type="entry name" value="GUANYLATE_KINASE_1"/>
    <property type="match status" value="1"/>
</dbReference>
<evidence type="ECO:0000256" key="1">
    <source>
        <dbReference type="ARBA" id="ARBA00003531"/>
    </source>
</evidence>
<evidence type="ECO:0000256" key="8">
    <source>
        <dbReference type="ARBA" id="ARBA00022741"/>
    </source>
</evidence>
<dbReference type="SMART" id="SM00072">
    <property type="entry name" value="GuKc"/>
    <property type="match status" value="1"/>
</dbReference>
<accession>A0A512HB78</accession>
<sequence>MTENPMSRPAASALPPGAAIPRRGLMLVLSSPSGAGKSTIARALLEAEDGLEMSVSVTTRPPRPGERDGEHYHFITPEAYHELVRTNGLLEHARVFDNFYGTPRAPVEQALAGGRDVLFDIDWQGTQQVAENARADLVSVFILPPSVGELERRLKTRAQDSDEVVAKRMAKALDEISHYPEYDYILVNDDLERSIADVRAILRAERLRRQRRVGLADFVNAMRHAED</sequence>
<evidence type="ECO:0000256" key="9">
    <source>
        <dbReference type="ARBA" id="ARBA00022777"/>
    </source>
</evidence>
<dbReference type="InterPro" id="IPR027417">
    <property type="entry name" value="P-loop_NTPase"/>
</dbReference>
<dbReference type="InterPro" id="IPR017665">
    <property type="entry name" value="Guanylate_kinase"/>
</dbReference>
<gene>
    <name evidence="13 15" type="primary">gmk</name>
    <name evidence="15" type="ORF">ROR02_27710</name>
</gene>
<evidence type="ECO:0000256" key="6">
    <source>
        <dbReference type="ARBA" id="ARBA00022490"/>
    </source>
</evidence>
<dbReference type="PANTHER" id="PTHR23117:SF13">
    <property type="entry name" value="GUANYLATE KINASE"/>
    <property type="match status" value="1"/>
</dbReference>
<evidence type="ECO:0000256" key="7">
    <source>
        <dbReference type="ARBA" id="ARBA00022679"/>
    </source>
</evidence>
<dbReference type="InterPro" id="IPR020590">
    <property type="entry name" value="Guanylate_kinase_CS"/>
</dbReference>
<evidence type="ECO:0000256" key="5">
    <source>
        <dbReference type="ARBA" id="ARBA00016296"/>
    </source>
</evidence>
<evidence type="ECO:0000256" key="11">
    <source>
        <dbReference type="ARBA" id="ARBA00030128"/>
    </source>
</evidence>
<evidence type="ECO:0000259" key="14">
    <source>
        <dbReference type="PROSITE" id="PS50052"/>
    </source>
</evidence>